<reference evidence="4" key="1">
    <citation type="submission" date="2017-02" db="EMBL/GenBank/DDBJ databases">
        <authorList>
            <person name="Daims H."/>
        </authorList>
    </citation>
    <scope>NUCLEOTIDE SEQUENCE [LARGE SCALE GENOMIC DNA]</scope>
</reference>
<organism evidence="3 4">
    <name type="scientific">Crenothrix polyspora</name>
    <dbReference type="NCBI Taxonomy" id="360316"/>
    <lineage>
        <taxon>Bacteria</taxon>
        <taxon>Pseudomonadati</taxon>
        <taxon>Pseudomonadota</taxon>
        <taxon>Gammaproteobacteria</taxon>
        <taxon>Methylococcales</taxon>
        <taxon>Crenotrichaceae</taxon>
        <taxon>Crenothrix</taxon>
    </lineage>
</organism>
<evidence type="ECO:0000256" key="2">
    <source>
        <dbReference type="SAM" id="Phobius"/>
    </source>
</evidence>
<feature type="transmembrane region" description="Helical" evidence="2">
    <location>
        <begin position="90"/>
        <end position="110"/>
    </location>
</feature>
<evidence type="ECO:0000256" key="1">
    <source>
        <dbReference type="SAM" id="Coils"/>
    </source>
</evidence>
<dbReference type="InterPro" id="IPR018770">
    <property type="entry name" value="ChloroindolylP_hydrolase"/>
</dbReference>
<keyword evidence="2" id="KW-0472">Membrane</keyword>
<feature type="transmembrane region" description="Helical" evidence="2">
    <location>
        <begin position="21"/>
        <end position="45"/>
    </location>
</feature>
<protein>
    <submittedName>
        <fullName evidence="3">5-bromo-4-chloroindolyl phosphate hydrolysis protein</fullName>
    </submittedName>
</protein>
<dbReference type="Proteomes" id="UP000195442">
    <property type="component" value="Unassembled WGS sequence"/>
</dbReference>
<gene>
    <name evidence="3" type="ORF">CRENPOLYSF2_2120005</name>
</gene>
<accession>A0A1R4H4Q5</accession>
<keyword evidence="1" id="KW-0175">Coiled coil</keyword>
<evidence type="ECO:0000313" key="3">
    <source>
        <dbReference type="EMBL" id="SJM91235.1"/>
    </source>
</evidence>
<dbReference type="Pfam" id="PF10112">
    <property type="entry name" value="Halogen_Hydrol"/>
    <property type="match status" value="1"/>
</dbReference>
<keyword evidence="4" id="KW-1185">Reference proteome</keyword>
<keyword evidence="2" id="KW-0812">Transmembrane</keyword>
<name>A0A1R4H4Q5_9GAMM</name>
<feature type="coiled-coil region" evidence="1">
    <location>
        <begin position="152"/>
        <end position="179"/>
    </location>
</feature>
<evidence type="ECO:0000313" key="4">
    <source>
        <dbReference type="Proteomes" id="UP000195442"/>
    </source>
</evidence>
<keyword evidence="2" id="KW-1133">Transmembrane helix</keyword>
<proteinExistence type="predicted"/>
<dbReference type="AlphaFoldDB" id="A0A1R4H4Q5"/>
<dbReference type="RefSeq" id="WP_256969503.1">
    <property type="nucleotide sequence ID" value="NZ_FUKJ01000127.1"/>
</dbReference>
<dbReference type="EMBL" id="FUKJ01000127">
    <property type="protein sequence ID" value="SJM91235.1"/>
    <property type="molecule type" value="Genomic_DNA"/>
</dbReference>
<feature type="transmembrane region" description="Helical" evidence="2">
    <location>
        <begin position="51"/>
        <end position="69"/>
    </location>
</feature>
<sequence length="286" mass="31890">MINLNTIRRNPKRFVKQSKTWFGSRGLLLYVLPFFLVLATIKAFVHGNLSGIIVNVGGYAAFLLAAQILRRGLQAENVYREKRVARAPKWPLKTLAAGIVALTTFAIAWLGAHHTFLVSIAFGGGALLGMALSYGFDPRAQKTVAGAHGYTIEEISTTIEAAENAILSIENANNKITNREFNTRIDRICETARHIVDEMEANPGTIRRARKFLLVYLDGANKVTNGYANTHLQADAIELEQNFRNVLDNIETVFKEQKDKLLEEDLFDLDVQIEVLAKQLQHEGIV</sequence>
<feature type="transmembrane region" description="Helical" evidence="2">
    <location>
        <begin position="116"/>
        <end position="136"/>
    </location>
</feature>